<accession>A0A2M4CD65</accession>
<feature type="signal peptide" evidence="1">
    <location>
        <begin position="1"/>
        <end position="19"/>
    </location>
</feature>
<name>A0A2M4CD65_9DIPT</name>
<dbReference type="EMBL" id="GGFJ01014122">
    <property type="protein sequence ID" value="MBW63263.1"/>
    <property type="molecule type" value="Transcribed_RNA"/>
</dbReference>
<feature type="chain" id="PRO_5014928187" evidence="1">
    <location>
        <begin position="20"/>
        <end position="74"/>
    </location>
</feature>
<sequence length="74" mass="8419">MCRCWLCFWTNFFPGLAVAYSRNRSASAGSLNAGAMYGNVVVDKSTLFVMYPEPGKWFTSWCGLIRCRFTFRNG</sequence>
<dbReference type="AlphaFoldDB" id="A0A2M4CD65"/>
<protein>
    <submittedName>
        <fullName evidence="2">Putative secreted protein</fullName>
    </submittedName>
</protein>
<organism evidence="2">
    <name type="scientific">Anopheles marajoara</name>
    <dbReference type="NCBI Taxonomy" id="58244"/>
    <lineage>
        <taxon>Eukaryota</taxon>
        <taxon>Metazoa</taxon>
        <taxon>Ecdysozoa</taxon>
        <taxon>Arthropoda</taxon>
        <taxon>Hexapoda</taxon>
        <taxon>Insecta</taxon>
        <taxon>Pterygota</taxon>
        <taxon>Neoptera</taxon>
        <taxon>Endopterygota</taxon>
        <taxon>Diptera</taxon>
        <taxon>Nematocera</taxon>
        <taxon>Culicoidea</taxon>
        <taxon>Culicidae</taxon>
        <taxon>Anophelinae</taxon>
        <taxon>Anopheles</taxon>
    </lineage>
</organism>
<evidence type="ECO:0000256" key="1">
    <source>
        <dbReference type="SAM" id="SignalP"/>
    </source>
</evidence>
<evidence type="ECO:0000313" key="2">
    <source>
        <dbReference type="EMBL" id="MBW63263.1"/>
    </source>
</evidence>
<keyword evidence="1" id="KW-0732">Signal</keyword>
<proteinExistence type="predicted"/>
<reference evidence="2" key="1">
    <citation type="submission" date="2018-01" db="EMBL/GenBank/DDBJ databases">
        <title>An insight into the sialome of Amazonian anophelines.</title>
        <authorList>
            <person name="Ribeiro J.M."/>
            <person name="Scarpassa V."/>
            <person name="Calvo E."/>
        </authorList>
    </citation>
    <scope>NUCLEOTIDE SEQUENCE</scope>
    <source>
        <tissue evidence="2">Salivary glands</tissue>
    </source>
</reference>